<comment type="caution">
    <text evidence="1">The sequence shown here is derived from an EMBL/GenBank/DDBJ whole genome shotgun (WGS) entry which is preliminary data.</text>
</comment>
<accession>A0ABS3CL61</accession>
<keyword evidence="2" id="KW-1185">Reference proteome</keyword>
<gene>
    <name evidence="1" type="ORF">J0A69_20255</name>
</gene>
<dbReference type="Proteomes" id="UP000664480">
    <property type="component" value="Unassembled WGS sequence"/>
</dbReference>
<dbReference type="RefSeq" id="WP_206588454.1">
    <property type="nucleotide sequence ID" value="NZ_JAFKCU010000007.1"/>
</dbReference>
<name>A0ABS3CL61_9BACT</name>
<sequence length="180" mass="21048">MRNILKSRMIRYCLALIGGILCPFLISCQSQPQEAKNTDIIVETSNEAVITLEYLELLFENRAKEDSLLRLLKMNFFNKKFNGVFISEEMINYNEPKHWIHVNNFGELSSVSFSTTDKKYWDDLNKELNNITKGQEFDDKTSDKTLKYLGEKYIYETYEPANGVNVSKNSLYQVFVLNRK</sequence>
<proteinExistence type="predicted"/>
<dbReference type="EMBL" id="JAFKCU010000007">
    <property type="protein sequence ID" value="MBN7817787.1"/>
    <property type="molecule type" value="Genomic_DNA"/>
</dbReference>
<dbReference type="PROSITE" id="PS51257">
    <property type="entry name" value="PROKAR_LIPOPROTEIN"/>
    <property type="match status" value="1"/>
</dbReference>
<protein>
    <recommendedName>
        <fullName evidence="3">Lipoprotein</fullName>
    </recommendedName>
</protein>
<evidence type="ECO:0008006" key="3">
    <source>
        <dbReference type="Google" id="ProtNLM"/>
    </source>
</evidence>
<evidence type="ECO:0000313" key="1">
    <source>
        <dbReference type="EMBL" id="MBN7817787.1"/>
    </source>
</evidence>
<evidence type="ECO:0000313" key="2">
    <source>
        <dbReference type="Proteomes" id="UP000664480"/>
    </source>
</evidence>
<reference evidence="1 2" key="1">
    <citation type="submission" date="2021-03" db="EMBL/GenBank/DDBJ databases">
        <title>novel species isolated from a fishpond in China.</title>
        <authorList>
            <person name="Lu H."/>
            <person name="Cai Z."/>
        </authorList>
    </citation>
    <scope>NUCLEOTIDE SEQUENCE [LARGE SCALE GENOMIC DNA]</scope>
    <source>
        <strain evidence="1 2">YJ13C</strain>
    </source>
</reference>
<organism evidence="1 2">
    <name type="scientific">Algoriphagus pacificus</name>
    <dbReference type="NCBI Taxonomy" id="2811234"/>
    <lineage>
        <taxon>Bacteria</taxon>
        <taxon>Pseudomonadati</taxon>
        <taxon>Bacteroidota</taxon>
        <taxon>Cytophagia</taxon>
        <taxon>Cytophagales</taxon>
        <taxon>Cyclobacteriaceae</taxon>
        <taxon>Algoriphagus</taxon>
    </lineage>
</organism>